<dbReference type="PANTHER" id="PTHR43124:SF3">
    <property type="entry name" value="CHLORAMPHENICOL EFFLUX PUMP RV0191"/>
    <property type="match status" value="1"/>
</dbReference>
<keyword evidence="2" id="KW-1003">Cell membrane</keyword>
<gene>
    <name evidence="8" type="ORF">NCTC13316_01230</name>
</gene>
<comment type="subcellular location">
    <subcellularLocation>
        <location evidence="1">Cell membrane</location>
        <topology evidence="1">Multi-pass membrane protein</topology>
    </subcellularLocation>
</comment>
<keyword evidence="9" id="KW-1185">Reference proteome</keyword>
<dbReference type="InterPro" id="IPR050189">
    <property type="entry name" value="MFS_Efflux_Transporters"/>
</dbReference>
<dbReference type="GO" id="GO:0022857">
    <property type="term" value="F:transmembrane transporter activity"/>
    <property type="evidence" value="ECO:0007669"/>
    <property type="project" value="InterPro"/>
</dbReference>
<feature type="domain" description="Major facilitator superfamily (MFS) profile" evidence="7">
    <location>
        <begin position="7"/>
        <end position="397"/>
    </location>
</feature>
<organism evidence="8 9">
    <name type="scientific">Legionella busanensis</name>
    <dbReference type="NCBI Taxonomy" id="190655"/>
    <lineage>
        <taxon>Bacteria</taxon>
        <taxon>Pseudomonadati</taxon>
        <taxon>Pseudomonadota</taxon>
        <taxon>Gammaproteobacteria</taxon>
        <taxon>Legionellales</taxon>
        <taxon>Legionellaceae</taxon>
        <taxon>Legionella</taxon>
    </lineage>
</organism>
<feature type="transmembrane region" description="Helical" evidence="6">
    <location>
        <begin position="246"/>
        <end position="266"/>
    </location>
</feature>
<evidence type="ECO:0000256" key="1">
    <source>
        <dbReference type="ARBA" id="ARBA00004651"/>
    </source>
</evidence>
<evidence type="ECO:0000313" key="9">
    <source>
        <dbReference type="Proteomes" id="UP000254794"/>
    </source>
</evidence>
<dbReference type="PANTHER" id="PTHR43124">
    <property type="entry name" value="PURINE EFFLUX PUMP PBUE"/>
    <property type="match status" value="1"/>
</dbReference>
<evidence type="ECO:0000256" key="2">
    <source>
        <dbReference type="ARBA" id="ARBA00022475"/>
    </source>
</evidence>
<feature type="transmembrane region" description="Helical" evidence="6">
    <location>
        <begin position="273"/>
        <end position="296"/>
    </location>
</feature>
<keyword evidence="3 6" id="KW-0812">Transmembrane</keyword>
<name>A0A378JKC4_9GAMM</name>
<dbReference type="RefSeq" id="WP_278043108.1">
    <property type="nucleotide sequence ID" value="NZ_CAAAHP010000001.1"/>
</dbReference>
<dbReference type="AlphaFoldDB" id="A0A378JKC4"/>
<dbReference type="PROSITE" id="PS50850">
    <property type="entry name" value="MFS"/>
    <property type="match status" value="1"/>
</dbReference>
<protein>
    <submittedName>
        <fullName evidence="8">Major facilitator family transporter</fullName>
    </submittedName>
</protein>
<feature type="transmembrane region" description="Helical" evidence="6">
    <location>
        <begin position="76"/>
        <end position="95"/>
    </location>
</feature>
<dbReference type="GO" id="GO:0005886">
    <property type="term" value="C:plasma membrane"/>
    <property type="evidence" value="ECO:0007669"/>
    <property type="project" value="UniProtKB-SubCell"/>
</dbReference>
<feature type="transmembrane region" description="Helical" evidence="6">
    <location>
        <begin position="7"/>
        <end position="24"/>
    </location>
</feature>
<reference evidence="8 9" key="1">
    <citation type="submission" date="2018-06" db="EMBL/GenBank/DDBJ databases">
        <authorList>
            <consortium name="Pathogen Informatics"/>
            <person name="Doyle S."/>
        </authorList>
    </citation>
    <scope>NUCLEOTIDE SEQUENCE [LARGE SCALE GENOMIC DNA]</scope>
    <source>
        <strain evidence="8 9">NCTC13316</strain>
    </source>
</reference>
<evidence type="ECO:0000259" key="7">
    <source>
        <dbReference type="PROSITE" id="PS50850"/>
    </source>
</evidence>
<dbReference type="InterPro" id="IPR036259">
    <property type="entry name" value="MFS_trans_sf"/>
</dbReference>
<feature type="transmembrane region" description="Helical" evidence="6">
    <location>
        <begin position="205"/>
        <end position="226"/>
    </location>
</feature>
<sequence length="405" mass="45008">MRTRSIAWIVWLIASIFYAYQYILRVMPSVMIDNITHRFHIDTAIYGQYSGIYYIGYSLMHLPIGIMLDRFGPKRVLTGCILISVVGLLPLIYASNWIYPIIGRALIGMGSSAAILGIFKIIRMTFNEQHFTRMLSFSVTIGLLGAIYGGGPLRYLYDLVGYDDVIKIFALFGALLALLTYFIVPDLKEVQTTTVLSDIKLVITNKYVILLCLFAGFMVGPLEGFADVWGPAFLRQFYNLNSSTASYLPSLIFLGMCFGAPALSFLAEKIGNYLLVITLAGLVMLLNFIGLVVGFFTTESMMFAFTIVGICCAYQILAIYKASTYMPENVAGLTTAIANMIIMSFGYAIHTAIGIVINYFKETDVAHSFIYGISVIPFTLCIGVSGFFILLLVEQRKLRSFALTH</sequence>
<feature type="transmembrane region" description="Helical" evidence="6">
    <location>
        <begin position="369"/>
        <end position="393"/>
    </location>
</feature>
<dbReference type="Gene3D" id="1.20.1250.20">
    <property type="entry name" value="MFS general substrate transporter like domains"/>
    <property type="match status" value="2"/>
</dbReference>
<feature type="transmembrane region" description="Helical" evidence="6">
    <location>
        <begin position="332"/>
        <end position="357"/>
    </location>
</feature>
<dbReference type="InterPro" id="IPR011701">
    <property type="entry name" value="MFS"/>
</dbReference>
<feature type="transmembrane region" description="Helical" evidence="6">
    <location>
        <begin position="44"/>
        <end position="64"/>
    </location>
</feature>
<accession>A0A378JKC4</accession>
<keyword evidence="4 6" id="KW-1133">Transmembrane helix</keyword>
<evidence type="ECO:0000256" key="3">
    <source>
        <dbReference type="ARBA" id="ARBA00022692"/>
    </source>
</evidence>
<feature type="transmembrane region" description="Helical" evidence="6">
    <location>
        <begin position="165"/>
        <end position="184"/>
    </location>
</feature>
<feature type="transmembrane region" description="Helical" evidence="6">
    <location>
        <begin position="134"/>
        <end position="153"/>
    </location>
</feature>
<dbReference type="InterPro" id="IPR020846">
    <property type="entry name" value="MFS_dom"/>
</dbReference>
<feature type="transmembrane region" description="Helical" evidence="6">
    <location>
        <begin position="101"/>
        <end position="122"/>
    </location>
</feature>
<dbReference type="Pfam" id="PF07690">
    <property type="entry name" value="MFS_1"/>
    <property type="match status" value="1"/>
</dbReference>
<evidence type="ECO:0000313" key="8">
    <source>
        <dbReference type="EMBL" id="STX51138.1"/>
    </source>
</evidence>
<dbReference type="SUPFAM" id="SSF103473">
    <property type="entry name" value="MFS general substrate transporter"/>
    <property type="match status" value="1"/>
</dbReference>
<evidence type="ECO:0000256" key="5">
    <source>
        <dbReference type="ARBA" id="ARBA00023136"/>
    </source>
</evidence>
<evidence type="ECO:0000256" key="6">
    <source>
        <dbReference type="SAM" id="Phobius"/>
    </source>
</evidence>
<evidence type="ECO:0000256" key="4">
    <source>
        <dbReference type="ARBA" id="ARBA00022989"/>
    </source>
</evidence>
<keyword evidence="5 6" id="KW-0472">Membrane</keyword>
<feature type="transmembrane region" description="Helical" evidence="6">
    <location>
        <begin position="302"/>
        <end position="320"/>
    </location>
</feature>
<proteinExistence type="predicted"/>
<dbReference type="EMBL" id="UGOD01000001">
    <property type="protein sequence ID" value="STX51138.1"/>
    <property type="molecule type" value="Genomic_DNA"/>
</dbReference>
<dbReference type="Proteomes" id="UP000254794">
    <property type="component" value="Unassembled WGS sequence"/>
</dbReference>